<dbReference type="EMBL" id="CP029487">
    <property type="protein sequence ID" value="QCT70617.1"/>
    <property type="molecule type" value="Genomic_DNA"/>
</dbReference>
<sequence length="265" mass="28591">MKINETIIVRGAGDIATGTIYRLYNAGFRVIALDIESPTVIRRTVAFARAIQDGTAVVEGVTARRCESIEEVCRCLKKDEIPLCVDPRGDMIRMVRPDAVVDAILAKKNLGTTRDMAKAVVALGPGFTAKEDVDAVIETNRGHYLGKILYEGMAARNTGIPGNIGGYTHERVIHAPDSGVIRLCHDIGDLVKKGEHLAFIGENPVTAKIDGVLRGMIADGTNVKKGLKIADVDPRGDRAYCYAISDKARNISGGVLEAVMHLLKE</sequence>
<name>A0A2A5TGB8_EUBML</name>
<reference evidence="1 2" key="1">
    <citation type="submission" date="2018-05" db="EMBL/GenBank/DDBJ databases">
        <title>Genome comparison of Eubacterium sp.</title>
        <authorList>
            <person name="Feng Y."/>
            <person name="Sanchez-Andrea I."/>
            <person name="Stams A.J.M."/>
            <person name="De Vos W.M."/>
        </authorList>
    </citation>
    <scope>NUCLEOTIDE SEQUENCE [LARGE SCALE GENOMIC DNA]</scope>
    <source>
        <strain evidence="1 2">YI</strain>
    </source>
</reference>
<organism evidence="1 2">
    <name type="scientific">Eubacterium maltosivorans</name>
    <dbReference type="NCBI Taxonomy" id="2041044"/>
    <lineage>
        <taxon>Bacteria</taxon>
        <taxon>Bacillati</taxon>
        <taxon>Bacillota</taxon>
        <taxon>Clostridia</taxon>
        <taxon>Eubacteriales</taxon>
        <taxon>Eubacteriaceae</taxon>
        <taxon>Eubacterium</taxon>
    </lineage>
</organism>
<evidence type="ECO:0000313" key="2">
    <source>
        <dbReference type="Proteomes" id="UP000218387"/>
    </source>
</evidence>
<keyword evidence="2" id="KW-1185">Reference proteome</keyword>
<dbReference type="RefSeq" id="WP_074617350.1">
    <property type="nucleotide sequence ID" value="NZ_CP029487.1"/>
</dbReference>
<accession>A0A2A5TGB8</accession>
<dbReference type="InterPro" id="IPR017695">
    <property type="entry name" value="Se-dep_Mo_hydrolase_YqeB"/>
</dbReference>
<protein>
    <submittedName>
        <fullName evidence="1">EF2563 family selenium-dependent molybdenum hydroxylase system protein</fullName>
    </submittedName>
</protein>
<dbReference type="Proteomes" id="UP000218387">
    <property type="component" value="Chromosome"/>
</dbReference>
<dbReference type="KEGG" id="emt:CPZ25_004520"/>
<dbReference type="AlphaFoldDB" id="A0A2A5TGB8"/>
<proteinExistence type="predicted"/>
<gene>
    <name evidence="1" type="ORF">CPZ25_004520</name>
</gene>
<dbReference type="NCBIfam" id="TIGR03309">
    <property type="entry name" value="matur_yqeB"/>
    <property type="match status" value="1"/>
</dbReference>
<evidence type="ECO:0000313" key="1">
    <source>
        <dbReference type="EMBL" id="QCT70617.1"/>
    </source>
</evidence>